<evidence type="ECO:0000256" key="24">
    <source>
        <dbReference type="RuleBase" id="RU363065"/>
    </source>
</evidence>
<evidence type="ECO:0000313" key="26">
    <source>
        <dbReference type="Proteomes" id="UP000541136"/>
    </source>
</evidence>
<dbReference type="PANTHER" id="PTHR34299">
    <property type="entry name" value="DIACYLGLYCEROL KINASE"/>
    <property type="match status" value="1"/>
</dbReference>
<accession>A0A7W9TRB3</accession>
<dbReference type="AlphaFoldDB" id="A0A7W9TRB3"/>
<dbReference type="InterPro" id="IPR033718">
    <property type="entry name" value="DAGK_prok"/>
</dbReference>
<evidence type="ECO:0000256" key="23">
    <source>
        <dbReference type="PIRSR" id="PIRSR600829-4"/>
    </source>
</evidence>
<dbReference type="RefSeq" id="WP_043684792.1">
    <property type="nucleotide sequence ID" value="NZ_JACHIB010000015.1"/>
</dbReference>
<keyword evidence="6" id="KW-0444">Lipid biosynthesis</keyword>
<evidence type="ECO:0000256" key="1">
    <source>
        <dbReference type="ARBA" id="ARBA00004429"/>
    </source>
</evidence>
<dbReference type="EC" id="2.7.1.107" evidence="3 24"/>
<evidence type="ECO:0000256" key="20">
    <source>
        <dbReference type="PIRSR" id="PIRSR600829-1"/>
    </source>
</evidence>
<keyword evidence="18" id="KW-0594">Phospholipid biosynthesis</keyword>
<comment type="caution">
    <text evidence="24">Lacks conserved residue(s) required for the propagation of feature annotation.</text>
</comment>
<evidence type="ECO:0000256" key="2">
    <source>
        <dbReference type="ARBA" id="ARBA00005967"/>
    </source>
</evidence>
<organism evidence="25 26">
    <name type="scientific">Castellaniella defragrans</name>
    <name type="common">Alcaligenes defragrans</name>
    <dbReference type="NCBI Taxonomy" id="75697"/>
    <lineage>
        <taxon>Bacteria</taxon>
        <taxon>Pseudomonadati</taxon>
        <taxon>Pseudomonadota</taxon>
        <taxon>Betaproteobacteria</taxon>
        <taxon>Burkholderiales</taxon>
        <taxon>Alcaligenaceae</taxon>
        <taxon>Castellaniella</taxon>
    </lineage>
</organism>
<evidence type="ECO:0000256" key="11">
    <source>
        <dbReference type="ARBA" id="ARBA00022741"/>
    </source>
</evidence>
<dbReference type="InterPro" id="IPR036945">
    <property type="entry name" value="DAGK_sf"/>
</dbReference>
<reference evidence="25 26" key="1">
    <citation type="submission" date="2020-08" db="EMBL/GenBank/DDBJ databases">
        <title>Genomic Encyclopedia of Type Strains, Phase IV (KMG-IV): sequencing the most valuable type-strain genomes for metagenomic binning, comparative biology and taxonomic classification.</title>
        <authorList>
            <person name="Goeker M."/>
        </authorList>
    </citation>
    <scope>NUCLEOTIDE SEQUENCE [LARGE SCALE GENOMIC DNA]</scope>
    <source>
        <strain evidence="25 26">DSM 12141</strain>
    </source>
</reference>
<keyword evidence="5" id="KW-1003">Cell membrane</keyword>
<keyword evidence="15 24" id="KW-1133">Transmembrane helix</keyword>
<evidence type="ECO:0000256" key="14">
    <source>
        <dbReference type="ARBA" id="ARBA00022842"/>
    </source>
</evidence>
<evidence type="ECO:0000256" key="22">
    <source>
        <dbReference type="PIRSR" id="PIRSR600829-3"/>
    </source>
</evidence>
<feature type="binding site" evidence="21">
    <location>
        <position position="104"/>
    </location>
    <ligand>
        <name>substrate</name>
    </ligand>
</feature>
<comment type="subcellular location">
    <subcellularLocation>
        <location evidence="1 24">Cell inner membrane</location>
        <topology evidence="1 24">Multi-pass membrane protein</topology>
    </subcellularLocation>
</comment>
<dbReference type="Proteomes" id="UP000541136">
    <property type="component" value="Unassembled WGS sequence"/>
</dbReference>
<feature type="binding site" evidence="21">
    <location>
        <begin position="36"/>
        <end position="40"/>
    </location>
    <ligand>
        <name>substrate</name>
    </ligand>
</feature>
<evidence type="ECO:0000256" key="5">
    <source>
        <dbReference type="ARBA" id="ARBA00022475"/>
    </source>
</evidence>
<evidence type="ECO:0000256" key="9">
    <source>
        <dbReference type="ARBA" id="ARBA00022692"/>
    </source>
</evidence>
<evidence type="ECO:0000256" key="19">
    <source>
        <dbReference type="ARBA" id="ARBA00023264"/>
    </source>
</evidence>
<keyword evidence="12 24" id="KW-0418">Kinase</keyword>
<dbReference type="EMBL" id="JACHIB010000015">
    <property type="protein sequence ID" value="MBB6084583.1"/>
    <property type="molecule type" value="Genomic_DNA"/>
</dbReference>
<dbReference type="InterPro" id="IPR000829">
    <property type="entry name" value="DAGK"/>
</dbReference>
<feature type="binding site" evidence="22">
    <location>
        <position position="34"/>
    </location>
    <ligand>
        <name>ATP</name>
        <dbReference type="ChEBI" id="CHEBI:30616"/>
    </ligand>
</feature>
<dbReference type="Gene3D" id="1.10.287.3610">
    <property type="match status" value="1"/>
</dbReference>
<dbReference type="GO" id="GO:0005524">
    <property type="term" value="F:ATP binding"/>
    <property type="evidence" value="ECO:0007669"/>
    <property type="project" value="UniProtKB-KW"/>
</dbReference>
<evidence type="ECO:0000256" key="3">
    <source>
        <dbReference type="ARBA" id="ARBA00012133"/>
    </source>
</evidence>
<feature type="active site" description="Proton acceptor" evidence="20">
    <location>
        <position position="75"/>
    </location>
</feature>
<dbReference type="Pfam" id="PF01219">
    <property type="entry name" value="DAGK_prokar"/>
    <property type="match status" value="1"/>
</dbReference>
<dbReference type="GO" id="GO:0046872">
    <property type="term" value="F:metal ion binding"/>
    <property type="evidence" value="ECO:0007669"/>
    <property type="project" value="UniProtKB-KW"/>
</dbReference>
<feature type="binding site" evidence="22">
    <location>
        <begin position="100"/>
        <end position="101"/>
    </location>
    <ligand>
        <name>ATP</name>
        <dbReference type="ChEBI" id="CHEBI:30616"/>
    </ligand>
</feature>
<gene>
    <name evidence="25" type="ORF">HNR28_002629</name>
</gene>
<protein>
    <recommendedName>
        <fullName evidence="4 24">Diacylglycerol kinase</fullName>
        <ecNumber evidence="3 24">2.7.1.107</ecNumber>
    </recommendedName>
</protein>
<feature type="binding site" evidence="23">
    <location>
        <position position="82"/>
    </location>
    <ligand>
        <name>a divalent metal cation</name>
        <dbReference type="ChEBI" id="CHEBI:60240"/>
    </ligand>
</feature>
<dbReference type="GO" id="GO:0004143">
    <property type="term" value="F:ATP-dependent diacylglycerol kinase activity"/>
    <property type="evidence" value="ECO:0007669"/>
    <property type="project" value="UniProtKB-EC"/>
</dbReference>
<evidence type="ECO:0000256" key="10">
    <source>
        <dbReference type="ARBA" id="ARBA00022723"/>
    </source>
</evidence>
<dbReference type="PANTHER" id="PTHR34299:SF1">
    <property type="entry name" value="DIACYLGLYCEROL KINASE"/>
    <property type="match status" value="1"/>
</dbReference>
<evidence type="ECO:0000256" key="16">
    <source>
        <dbReference type="ARBA" id="ARBA00023098"/>
    </source>
</evidence>
<evidence type="ECO:0000256" key="15">
    <source>
        <dbReference type="ARBA" id="ARBA00022989"/>
    </source>
</evidence>
<comment type="catalytic activity">
    <reaction evidence="24">
        <text>a 1,2-diacyl-sn-glycerol + ATP = a 1,2-diacyl-sn-glycero-3-phosphate + ADP + H(+)</text>
        <dbReference type="Rhea" id="RHEA:10272"/>
        <dbReference type="ChEBI" id="CHEBI:15378"/>
        <dbReference type="ChEBI" id="CHEBI:17815"/>
        <dbReference type="ChEBI" id="CHEBI:30616"/>
        <dbReference type="ChEBI" id="CHEBI:58608"/>
        <dbReference type="ChEBI" id="CHEBI:456216"/>
        <dbReference type="EC" id="2.7.1.107"/>
    </reaction>
</comment>
<feature type="binding site" evidence="21">
    <location>
        <position position="15"/>
    </location>
    <ligand>
        <name>substrate</name>
    </ligand>
</feature>
<keyword evidence="8 24" id="KW-0808">Transferase</keyword>
<feature type="binding site" evidence="22">
    <location>
        <position position="22"/>
    </location>
    <ligand>
        <name>ATP</name>
        <dbReference type="ChEBI" id="CHEBI:30616"/>
    </ligand>
</feature>
<feature type="binding site" evidence="23">
    <location>
        <position position="34"/>
    </location>
    <ligand>
        <name>a divalent metal cation</name>
        <dbReference type="ChEBI" id="CHEBI:60240"/>
    </ligand>
</feature>
<keyword evidence="9 24" id="KW-0812">Transmembrane</keyword>
<dbReference type="GO" id="GO:0005886">
    <property type="term" value="C:plasma membrane"/>
    <property type="evidence" value="ECO:0007669"/>
    <property type="project" value="UniProtKB-SubCell"/>
</dbReference>
<comment type="caution">
    <text evidence="25">The sequence shown here is derived from an EMBL/GenBank/DDBJ whole genome shotgun (WGS) entry which is preliminary data.</text>
</comment>
<feature type="transmembrane region" description="Helical" evidence="24">
    <location>
        <begin position="101"/>
        <end position="123"/>
    </location>
</feature>
<keyword evidence="16 24" id="KW-0443">Lipid metabolism</keyword>
<feature type="binding site" evidence="21">
    <location>
        <position position="61"/>
    </location>
    <ligand>
        <name>substrate</name>
    </ligand>
</feature>
<evidence type="ECO:0000313" key="25">
    <source>
        <dbReference type="EMBL" id="MBB6084583.1"/>
    </source>
</evidence>
<evidence type="ECO:0000256" key="12">
    <source>
        <dbReference type="ARBA" id="ARBA00022777"/>
    </source>
</evidence>
<evidence type="ECO:0000256" key="21">
    <source>
        <dbReference type="PIRSR" id="PIRSR600829-2"/>
    </source>
</evidence>
<evidence type="ECO:0000256" key="4">
    <source>
        <dbReference type="ARBA" id="ARBA00017575"/>
    </source>
</evidence>
<feature type="binding site" evidence="21">
    <location>
        <position position="75"/>
    </location>
    <ligand>
        <name>substrate</name>
    </ligand>
</feature>
<evidence type="ECO:0000256" key="18">
    <source>
        <dbReference type="ARBA" id="ARBA00023209"/>
    </source>
</evidence>
<feature type="binding site" evidence="22">
    <location>
        <position position="15"/>
    </location>
    <ligand>
        <name>ATP</name>
        <dbReference type="ChEBI" id="CHEBI:30616"/>
    </ligand>
</feature>
<comment type="similarity">
    <text evidence="2 24">Belongs to the bacterial diacylglycerol kinase family.</text>
</comment>
<sequence length="129" mass="13595">MTQPSPYKSTGGLLRIARAFGYSLQGLGAAWRHEAAFRQETVLAAILIPLGLWLGDSAVERLLLAGAPVLVLAVELLNSAIETLADAIGTDYHPLLGRAKDIGSAAVLLTLLLAAAAWAAVLAPRWWPS</sequence>
<evidence type="ECO:0000256" key="8">
    <source>
        <dbReference type="ARBA" id="ARBA00022679"/>
    </source>
</evidence>
<evidence type="ECO:0000256" key="6">
    <source>
        <dbReference type="ARBA" id="ARBA00022516"/>
    </source>
</evidence>
<evidence type="ECO:0000256" key="17">
    <source>
        <dbReference type="ARBA" id="ARBA00023136"/>
    </source>
</evidence>
<comment type="function">
    <text evidence="24">Catalyzes the ATP-dependent phosphorylation of sn-l,2-diacylglycerol (DAG) to phosphatidic acid. Involved in the recycling of diacylglycerol produced as a by-product during membrane-derived oligosaccharide (MDO) biosynthesis.</text>
</comment>
<keyword evidence="7 24" id="KW-0997">Cell inner membrane</keyword>
<evidence type="ECO:0000256" key="7">
    <source>
        <dbReference type="ARBA" id="ARBA00022519"/>
    </source>
</evidence>
<dbReference type="CDD" id="cd14264">
    <property type="entry name" value="DAGK_IM"/>
    <property type="match status" value="1"/>
</dbReference>
<evidence type="ECO:0000256" key="13">
    <source>
        <dbReference type="ARBA" id="ARBA00022840"/>
    </source>
</evidence>
<keyword evidence="10 23" id="KW-0479">Metal-binding</keyword>
<keyword evidence="17 24" id="KW-0472">Membrane</keyword>
<keyword evidence="14 23" id="KW-0460">Magnesium</keyword>
<dbReference type="GO" id="GO:0006654">
    <property type="term" value="P:phosphatidic acid biosynthetic process"/>
    <property type="evidence" value="ECO:0007669"/>
    <property type="project" value="InterPro"/>
</dbReference>
<keyword evidence="13 22" id="KW-0067">ATP-binding</keyword>
<keyword evidence="19 24" id="KW-1208">Phospholipid metabolism</keyword>
<feature type="binding site" evidence="22">
    <location>
        <position position="82"/>
    </location>
    <ligand>
        <name>ATP</name>
        <dbReference type="ChEBI" id="CHEBI:30616"/>
    </ligand>
</feature>
<proteinExistence type="inferred from homology"/>
<keyword evidence="11 22" id="KW-0547">Nucleotide-binding</keyword>
<comment type="cofactor">
    <cofactor evidence="23">
        <name>Mg(2+)</name>
        <dbReference type="ChEBI" id="CHEBI:18420"/>
    </cofactor>
    <text evidence="23">Mn(2+), Zn(2+), Cd(2+) and Co(2+) support activity to lesser extents.</text>
</comment>
<name>A0A7W9TRB3_CASDE</name>